<dbReference type="EMBL" id="PGXC01000004">
    <property type="protein sequence ID" value="PKK90674.1"/>
    <property type="molecule type" value="Genomic_DNA"/>
</dbReference>
<accession>A0A2N1PQR9</accession>
<sequence>MRFALDLQPENEKRVIFPAWTWAILGILFISLALHWVYRNVNHLDPAAEIREKIVKLENEKELLITSLNAPSATASGAQESRKMAFLNSLATVSRFSPFDLFQTIESAFDQDMVLDTMETVDGVTIVTGFARTLDDIYQANNKLLDSSGIADVKMKHRAASEEESREKGKGLLQFTFQMSL</sequence>
<dbReference type="AlphaFoldDB" id="A0A2N1PQR9"/>
<comment type="caution">
    <text evidence="2">The sequence shown here is derived from an EMBL/GenBank/DDBJ whole genome shotgun (WGS) entry which is preliminary data.</text>
</comment>
<reference evidence="2 3" key="1">
    <citation type="journal article" date="2017" name="ISME J.">
        <title>Potential for microbial H2 and metal transformations associated with novel bacteria and archaea in deep terrestrial subsurface sediments.</title>
        <authorList>
            <person name="Hernsdorf A.W."/>
            <person name="Amano Y."/>
            <person name="Miyakawa K."/>
            <person name="Ise K."/>
            <person name="Suzuki Y."/>
            <person name="Anantharaman K."/>
            <person name="Probst A."/>
            <person name="Burstein D."/>
            <person name="Thomas B.C."/>
            <person name="Banfield J.F."/>
        </authorList>
    </citation>
    <scope>NUCLEOTIDE SEQUENCE [LARGE SCALE GENOMIC DNA]</scope>
    <source>
        <strain evidence="2">HGW-Wallbacteria-1</strain>
    </source>
</reference>
<dbReference type="Proteomes" id="UP000233256">
    <property type="component" value="Unassembled WGS sequence"/>
</dbReference>
<keyword evidence="1" id="KW-1133">Transmembrane helix</keyword>
<evidence type="ECO:0000313" key="3">
    <source>
        <dbReference type="Proteomes" id="UP000233256"/>
    </source>
</evidence>
<feature type="transmembrane region" description="Helical" evidence="1">
    <location>
        <begin position="20"/>
        <end position="38"/>
    </location>
</feature>
<protein>
    <submittedName>
        <fullName evidence="2">Uncharacterized protein</fullName>
    </submittedName>
</protein>
<proteinExistence type="predicted"/>
<keyword evidence="1" id="KW-0812">Transmembrane</keyword>
<gene>
    <name evidence="2" type="ORF">CVV64_07265</name>
</gene>
<evidence type="ECO:0000256" key="1">
    <source>
        <dbReference type="SAM" id="Phobius"/>
    </source>
</evidence>
<keyword evidence="1" id="KW-0472">Membrane</keyword>
<organism evidence="2 3">
    <name type="scientific">Candidatus Wallbacteria bacterium HGW-Wallbacteria-1</name>
    <dbReference type="NCBI Taxonomy" id="2013854"/>
    <lineage>
        <taxon>Bacteria</taxon>
        <taxon>Candidatus Walliibacteriota</taxon>
    </lineage>
</organism>
<evidence type="ECO:0000313" key="2">
    <source>
        <dbReference type="EMBL" id="PKK90674.1"/>
    </source>
</evidence>
<name>A0A2N1PQR9_9BACT</name>